<sequence>MTKSASKEEKALPKENNLFNDFEKAVKANNWTEEHRVKITSGYLREVVVEWYKRIKVDIEFWRVKEKKLYELQQKDTEKVDLYATKFQKLLNRVNTDNGFSNGFIVQMFLKGLKGNNAELINISAPKNLGDAIAAVKQIEAENYSRINSKLYNSISKNEGYKSSSTMEPGHLVRNCISEKKNYIYIRQNKGKEYDNKPKNISFCELKDDRKEEVFIANNISSEKEKRLRKMVRIYQEQLEKNPNMEIENPFIEKPLLQEKPKKKRGPSKIDSLTPYNVADDILSLPTSVKVEQILQYPNQRKNLVKILKRLSISKEAKFLKEYYPKIPISNNSTENLEPYREDEYSDSRDTFD</sequence>
<accession>A0ABN7U7L5</accession>
<proteinExistence type="predicted"/>
<dbReference type="Proteomes" id="UP000789901">
    <property type="component" value="Unassembled WGS sequence"/>
</dbReference>
<keyword evidence="4" id="KW-1185">Reference proteome</keyword>
<organism evidence="3 4">
    <name type="scientific">Gigaspora margarita</name>
    <dbReference type="NCBI Taxonomy" id="4874"/>
    <lineage>
        <taxon>Eukaryota</taxon>
        <taxon>Fungi</taxon>
        <taxon>Fungi incertae sedis</taxon>
        <taxon>Mucoromycota</taxon>
        <taxon>Glomeromycotina</taxon>
        <taxon>Glomeromycetes</taxon>
        <taxon>Diversisporales</taxon>
        <taxon>Gigasporaceae</taxon>
        <taxon>Gigaspora</taxon>
    </lineage>
</organism>
<dbReference type="EMBL" id="CAJVQB010000733">
    <property type="protein sequence ID" value="CAG8504509.1"/>
    <property type="molecule type" value="Genomic_DNA"/>
</dbReference>
<name>A0ABN7U7L5_GIGMA</name>
<evidence type="ECO:0000256" key="1">
    <source>
        <dbReference type="SAM" id="MobiDB-lite"/>
    </source>
</evidence>
<feature type="region of interest" description="Disordered" evidence="1">
    <location>
        <begin position="329"/>
        <end position="353"/>
    </location>
</feature>
<reference evidence="3 4" key="1">
    <citation type="submission" date="2021-06" db="EMBL/GenBank/DDBJ databases">
        <authorList>
            <person name="Kallberg Y."/>
            <person name="Tangrot J."/>
            <person name="Rosling A."/>
        </authorList>
    </citation>
    <scope>NUCLEOTIDE SEQUENCE [LARGE SCALE GENOMIC DNA]</scope>
    <source>
        <strain evidence="3 4">120-4 pot B 10/14</strain>
    </source>
</reference>
<feature type="domain" description="Retrotransposon gag" evidence="2">
    <location>
        <begin position="64"/>
        <end position="114"/>
    </location>
</feature>
<dbReference type="Pfam" id="PF03732">
    <property type="entry name" value="Retrotrans_gag"/>
    <property type="match status" value="1"/>
</dbReference>
<evidence type="ECO:0000313" key="4">
    <source>
        <dbReference type="Proteomes" id="UP000789901"/>
    </source>
</evidence>
<evidence type="ECO:0000313" key="3">
    <source>
        <dbReference type="EMBL" id="CAG8504509.1"/>
    </source>
</evidence>
<feature type="compositionally biased region" description="Basic and acidic residues" evidence="1">
    <location>
        <begin position="338"/>
        <end position="353"/>
    </location>
</feature>
<protein>
    <submittedName>
        <fullName evidence="3">31237_t:CDS:1</fullName>
    </submittedName>
</protein>
<gene>
    <name evidence="3" type="ORF">GMARGA_LOCUS2367</name>
</gene>
<evidence type="ECO:0000259" key="2">
    <source>
        <dbReference type="Pfam" id="PF03732"/>
    </source>
</evidence>
<comment type="caution">
    <text evidence="3">The sequence shown here is derived from an EMBL/GenBank/DDBJ whole genome shotgun (WGS) entry which is preliminary data.</text>
</comment>
<dbReference type="InterPro" id="IPR005162">
    <property type="entry name" value="Retrotrans_gag_dom"/>
</dbReference>